<proteinExistence type="predicted"/>
<name>A0A6C0BNN6_9ZZZZ</name>
<evidence type="ECO:0000313" key="1">
    <source>
        <dbReference type="EMBL" id="QHS92988.1"/>
    </source>
</evidence>
<reference evidence="1" key="1">
    <citation type="journal article" date="2020" name="Nature">
        <title>Giant virus diversity and host interactions through global metagenomics.</title>
        <authorList>
            <person name="Schulz F."/>
            <person name="Roux S."/>
            <person name="Paez-Espino D."/>
            <person name="Jungbluth S."/>
            <person name="Walsh D.A."/>
            <person name="Denef V.J."/>
            <person name="McMahon K.D."/>
            <person name="Konstantinidis K.T."/>
            <person name="Eloe-Fadrosh E.A."/>
            <person name="Kyrpides N.C."/>
            <person name="Woyke T."/>
        </authorList>
    </citation>
    <scope>NUCLEOTIDE SEQUENCE</scope>
    <source>
        <strain evidence="1">GVMAG-M-3300017651-5</strain>
    </source>
</reference>
<dbReference type="EMBL" id="MN739194">
    <property type="protein sequence ID" value="QHS92988.1"/>
    <property type="molecule type" value="Genomic_DNA"/>
</dbReference>
<protein>
    <submittedName>
        <fullName evidence="1">Uncharacterized protein</fullName>
    </submittedName>
</protein>
<sequence>MNALIVLDVEVIVNIPRILQSIILCHSIHCEIIDLFLHS</sequence>
<organism evidence="1">
    <name type="scientific">viral metagenome</name>
    <dbReference type="NCBI Taxonomy" id="1070528"/>
    <lineage>
        <taxon>unclassified sequences</taxon>
        <taxon>metagenomes</taxon>
        <taxon>organismal metagenomes</taxon>
    </lineage>
</organism>
<accession>A0A6C0BNN6</accession>
<dbReference type="AlphaFoldDB" id="A0A6C0BNN6"/>